<evidence type="ECO:0000313" key="8">
    <source>
        <dbReference type="Proteomes" id="UP000290189"/>
    </source>
</evidence>
<accession>A0A0G4J2A2</accession>
<evidence type="ECO:0008006" key="9">
    <source>
        <dbReference type="Google" id="ProtNLM"/>
    </source>
</evidence>
<organism evidence="5 7">
    <name type="scientific">Plasmodiophora brassicae</name>
    <name type="common">Clubroot disease agent</name>
    <dbReference type="NCBI Taxonomy" id="37360"/>
    <lineage>
        <taxon>Eukaryota</taxon>
        <taxon>Sar</taxon>
        <taxon>Rhizaria</taxon>
        <taxon>Endomyxa</taxon>
        <taxon>Phytomyxea</taxon>
        <taxon>Plasmodiophorida</taxon>
        <taxon>Plasmodiophoridae</taxon>
        <taxon>Plasmodiophora</taxon>
    </lineage>
</organism>
<evidence type="ECO:0000313" key="6">
    <source>
        <dbReference type="EMBL" id="SPR02008.1"/>
    </source>
</evidence>
<dbReference type="SUPFAM" id="SSF53254">
    <property type="entry name" value="Phosphoglycerate mutase-like"/>
    <property type="match status" value="1"/>
</dbReference>
<dbReference type="InterPro" id="IPR001345">
    <property type="entry name" value="PG/BPGM_mutase_AS"/>
</dbReference>
<gene>
    <name evidence="5" type="ORF">PBRA_008612</name>
    <name evidence="6" type="ORF">PLBR_LOCUS9223</name>
</gene>
<dbReference type="Gene3D" id="3.40.50.1240">
    <property type="entry name" value="Phosphoglycerate mutase-like"/>
    <property type="match status" value="1"/>
</dbReference>
<dbReference type="Proteomes" id="UP000290189">
    <property type="component" value="Unassembled WGS sequence"/>
</dbReference>
<geneLocation type="mitochondrion" evidence="6"/>
<keyword evidence="4" id="KW-0472">Membrane</keyword>
<evidence type="ECO:0000313" key="5">
    <source>
        <dbReference type="EMBL" id="CEP01670.1"/>
    </source>
</evidence>
<keyword evidence="4" id="KW-1133">Transmembrane helix</keyword>
<dbReference type="InterPro" id="IPR029033">
    <property type="entry name" value="His_PPase_superfam"/>
</dbReference>
<dbReference type="EMBL" id="CDSF01000115">
    <property type="protein sequence ID" value="CEP01670.1"/>
    <property type="molecule type" value="Genomic_DNA"/>
</dbReference>
<dbReference type="GO" id="GO:0003824">
    <property type="term" value="F:catalytic activity"/>
    <property type="evidence" value="ECO:0007669"/>
    <property type="project" value="InterPro"/>
</dbReference>
<keyword evidence="6" id="KW-0496">Mitochondrion</keyword>
<dbReference type="PROSITE" id="PS00175">
    <property type="entry name" value="PG_MUTASE"/>
    <property type="match status" value="1"/>
</dbReference>
<reference evidence="6 8" key="2">
    <citation type="submission" date="2018-03" db="EMBL/GenBank/DDBJ databases">
        <authorList>
            <person name="Fogelqvist J."/>
        </authorList>
    </citation>
    <scope>NUCLEOTIDE SEQUENCE [LARGE SCALE GENOMIC DNA]</scope>
</reference>
<dbReference type="OrthoDB" id="10261749at2759"/>
<dbReference type="Proteomes" id="UP000039324">
    <property type="component" value="Unassembled WGS sequence"/>
</dbReference>
<sequence>MVQPGGFWVRAGALMLGSVAFGASLGWFVARSMRDRRRPRKPWRIYLMRHGESTGNVDRNLFTFVPDHAIPLTGEGARQASAAGKTLRAMVGDDDVRFWVSPYQRARQTFDLVATHFDAGKVSVREEPRLREQDWGNFQDCEIIAECRRLRRKFGPFFYRIPAGESGADVFDRVSSFLESLYRDFDASRAQHVVLISHGLTCRLFLMRFLHWPFEKFERTKNLDNCEILILERQADNRYALITPVEETPMAAHDEWDEYARCKDHHNPSSASSPPEPLSPASRHRKLISNLV</sequence>
<dbReference type="AlphaFoldDB" id="A0A0G4J2A2"/>
<keyword evidence="7" id="KW-1185">Reference proteome</keyword>
<dbReference type="STRING" id="37360.A0A0G4J2A2"/>
<feature type="active site" description="Tele-phosphohistidine intermediate" evidence="1">
    <location>
        <position position="50"/>
    </location>
</feature>
<feature type="region of interest" description="Disordered" evidence="3">
    <location>
        <begin position="262"/>
        <end position="292"/>
    </location>
</feature>
<dbReference type="InterPro" id="IPR013078">
    <property type="entry name" value="His_Pase_superF_clade-1"/>
</dbReference>
<evidence type="ECO:0000256" key="2">
    <source>
        <dbReference type="PIRSR" id="PIRSR613078-2"/>
    </source>
</evidence>
<evidence type="ECO:0000256" key="3">
    <source>
        <dbReference type="SAM" id="MobiDB-lite"/>
    </source>
</evidence>
<reference evidence="5 7" key="1">
    <citation type="submission" date="2015-02" db="EMBL/GenBank/DDBJ databases">
        <authorList>
            <person name="Chooi Y.-H."/>
        </authorList>
    </citation>
    <scope>NUCLEOTIDE SEQUENCE [LARGE SCALE GENOMIC DNA]</scope>
    <source>
        <strain evidence="5">E3</strain>
    </source>
</reference>
<feature type="binding site" evidence="2">
    <location>
        <position position="105"/>
    </location>
    <ligand>
        <name>substrate</name>
    </ligand>
</feature>
<name>A0A0G4J2A2_PLABS</name>
<feature type="transmembrane region" description="Helical" evidence="4">
    <location>
        <begin position="6"/>
        <end position="30"/>
    </location>
</feature>
<protein>
    <recommendedName>
        <fullName evidence="9">Phosphoglycerate mutase (2,3-diphosphoglycerate-dependent)</fullName>
    </recommendedName>
</protein>
<evidence type="ECO:0000256" key="1">
    <source>
        <dbReference type="PIRSR" id="PIRSR613078-1"/>
    </source>
</evidence>
<feature type="active site" description="Proton donor/acceptor" evidence="1">
    <location>
        <position position="132"/>
    </location>
</feature>
<evidence type="ECO:0000313" key="7">
    <source>
        <dbReference type="Proteomes" id="UP000039324"/>
    </source>
</evidence>
<evidence type="ECO:0000256" key="4">
    <source>
        <dbReference type="SAM" id="Phobius"/>
    </source>
</evidence>
<dbReference type="EMBL" id="OVEO01000020">
    <property type="protein sequence ID" value="SPR02008.1"/>
    <property type="molecule type" value="Genomic_DNA"/>
</dbReference>
<dbReference type="Pfam" id="PF00300">
    <property type="entry name" value="His_Phos_1"/>
    <property type="match status" value="1"/>
</dbReference>
<dbReference type="OMA" id="MRLFCMR"/>
<feature type="compositionally biased region" description="Basic residues" evidence="3">
    <location>
        <begin position="282"/>
        <end position="292"/>
    </location>
</feature>
<dbReference type="InterPro" id="IPR052765">
    <property type="entry name" value="PGM-Related"/>
</dbReference>
<dbReference type="SMART" id="SM00855">
    <property type="entry name" value="PGAM"/>
    <property type="match status" value="1"/>
</dbReference>
<dbReference type="CDD" id="cd07067">
    <property type="entry name" value="HP_PGM_like"/>
    <property type="match status" value="1"/>
</dbReference>
<proteinExistence type="predicted"/>
<keyword evidence="4" id="KW-0812">Transmembrane</keyword>
<dbReference type="PANTHER" id="PTHR46192">
    <property type="entry name" value="BROAD-RANGE ACID PHOSPHATASE DET1"/>
    <property type="match status" value="1"/>
</dbReference>
<feature type="binding site" evidence="2">
    <location>
        <begin position="49"/>
        <end position="56"/>
    </location>
    <ligand>
        <name>substrate</name>
    </ligand>
</feature>